<feature type="compositionally biased region" description="Low complexity" evidence="1">
    <location>
        <begin position="195"/>
        <end position="206"/>
    </location>
</feature>
<name>A0ABP4VHX8_9MICO</name>
<evidence type="ECO:0000256" key="1">
    <source>
        <dbReference type="SAM" id="MobiDB-lite"/>
    </source>
</evidence>
<evidence type="ECO:0000313" key="3">
    <source>
        <dbReference type="Proteomes" id="UP001501138"/>
    </source>
</evidence>
<dbReference type="RefSeq" id="WP_344247989.1">
    <property type="nucleotide sequence ID" value="NZ_BAAAPM010000003.1"/>
</dbReference>
<keyword evidence="3" id="KW-1185">Reference proteome</keyword>
<feature type="region of interest" description="Disordered" evidence="1">
    <location>
        <begin position="195"/>
        <end position="218"/>
    </location>
</feature>
<protein>
    <submittedName>
        <fullName evidence="2">Uncharacterized protein</fullName>
    </submittedName>
</protein>
<sequence>MRPDDGNPRSGASVRVWRDVPDDVRALLESRLPAADLRTLLLDVAAARAGAIRPAEVLARWRQDRLVRPGASDPRRLAALEAALWDALPDAFDGVELSPVAPLGTVAALAPVSQHRVVTTMRLTEVVSDSTNALAVEAAARRAERPRDEAVHLAAVQPQLRAQVFGPGAGSPSGCSCWSRAPVIPGRGAPRRTCSSGTCGTGRTCSAARSPTGGPASS</sequence>
<evidence type="ECO:0000313" key="2">
    <source>
        <dbReference type="EMBL" id="GAA1723539.1"/>
    </source>
</evidence>
<dbReference type="EMBL" id="BAAAPM010000003">
    <property type="protein sequence ID" value="GAA1723539.1"/>
    <property type="molecule type" value="Genomic_DNA"/>
</dbReference>
<dbReference type="Proteomes" id="UP001501138">
    <property type="component" value="Unassembled WGS sequence"/>
</dbReference>
<reference evidence="3" key="1">
    <citation type="journal article" date="2019" name="Int. J. Syst. Evol. Microbiol.">
        <title>The Global Catalogue of Microorganisms (GCM) 10K type strain sequencing project: providing services to taxonomists for standard genome sequencing and annotation.</title>
        <authorList>
            <consortium name="The Broad Institute Genomics Platform"/>
            <consortium name="The Broad Institute Genome Sequencing Center for Infectious Disease"/>
            <person name="Wu L."/>
            <person name="Ma J."/>
        </authorList>
    </citation>
    <scope>NUCLEOTIDE SEQUENCE [LARGE SCALE GENOMIC DNA]</scope>
    <source>
        <strain evidence="3">JCM 15589</strain>
    </source>
</reference>
<organism evidence="2 3">
    <name type="scientific">Isoptericola hypogeus</name>
    <dbReference type="NCBI Taxonomy" id="300179"/>
    <lineage>
        <taxon>Bacteria</taxon>
        <taxon>Bacillati</taxon>
        <taxon>Actinomycetota</taxon>
        <taxon>Actinomycetes</taxon>
        <taxon>Micrococcales</taxon>
        <taxon>Promicromonosporaceae</taxon>
        <taxon>Isoptericola</taxon>
    </lineage>
</organism>
<gene>
    <name evidence="2" type="ORF">GCM10009809_19260</name>
</gene>
<accession>A0ABP4VHX8</accession>
<proteinExistence type="predicted"/>
<comment type="caution">
    <text evidence="2">The sequence shown here is derived from an EMBL/GenBank/DDBJ whole genome shotgun (WGS) entry which is preliminary data.</text>
</comment>